<gene>
    <name evidence="3" type="ORF">F0357_17105</name>
</gene>
<proteinExistence type="predicted"/>
<dbReference type="InterPro" id="IPR038765">
    <property type="entry name" value="Papain-like_cys_pep_sf"/>
</dbReference>
<dbReference type="PANTHER" id="PTHR33490">
    <property type="entry name" value="BLR5614 PROTEIN-RELATED"/>
    <property type="match status" value="1"/>
</dbReference>
<evidence type="ECO:0000256" key="1">
    <source>
        <dbReference type="SAM" id="MobiDB-lite"/>
    </source>
</evidence>
<keyword evidence="4" id="KW-1185">Reference proteome</keyword>
<dbReference type="SMART" id="SM00460">
    <property type="entry name" value="TGc"/>
    <property type="match status" value="1"/>
</dbReference>
<dbReference type="SUPFAM" id="SSF54001">
    <property type="entry name" value="Cysteine proteinases"/>
    <property type="match status" value="1"/>
</dbReference>
<reference evidence="3 4" key="1">
    <citation type="submission" date="2019-09" db="EMBL/GenBank/DDBJ databases">
        <title>Segnochrobactrum spirostomi gen. nov., sp. nov., isolated from the ciliate Spirostomum cf. yagiui and description of a novel family, Segnochrobactraceae fam. nov. within the order Rhizobiales of the class Alphaproteobacteria.</title>
        <authorList>
            <person name="Akter S."/>
            <person name="Shazib S.U.A."/>
            <person name="Shin M.K."/>
        </authorList>
    </citation>
    <scope>NUCLEOTIDE SEQUENCE [LARGE SCALE GENOMIC DNA]</scope>
    <source>
        <strain evidence="3 4">Sp-1</strain>
    </source>
</reference>
<evidence type="ECO:0000313" key="4">
    <source>
        <dbReference type="Proteomes" id="UP000332515"/>
    </source>
</evidence>
<dbReference type="Gene3D" id="3.10.620.30">
    <property type="match status" value="1"/>
</dbReference>
<protein>
    <submittedName>
        <fullName evidence="3">Transglutaminase family protein</fullName>
    </submittedName>
</protein>
<dbReference type="Pfam" id="PF08379">
    <property type="entry name" value="Bact_transglu_N"/>
    <property type="match status" value="1"/>
</dbReference>
<name>A0A6A7Y566_9HYPH</name>
<dbReference type="AlphaFoldDB" id="A0A6A7Y566"/>
<evidence type="ECO:0000259" key="2">
    <source>
        <dbReference type="SMART" id="SM00460"/>
    </source>
</evidence>
<dbReference type="RefSeq" id="WP_153484842.1">
    <property type="nucleotide sequence ID" value="NZ_VWNA01000001.1"/>
</dbReference>
<organism evidence="3 4">
    <name type="scientific">Segnochrobactrum spirostomi</name>
    <dbReference type="NCBI Taxonomy" id="2608987"/>
    <lineage>
        <taxon>Bacteria</taxon>
        <taxon>Pseudomonadati</taxon>
        <taxon>Pseudomonadota</taxon>
        <taxon>Alphaproteobacteria</taxon>
        <taxon>Hyphomicrobiales</taxon>
        <taxon>Segnochrobactraceae</taxon>
        <taxon>Segnochrobactrum</taxon>
    </lineage>
</organism>
<dbReference type="InterPro" id="IPR002931">
    <property type="entry name" value="Transglutaminase-like"/>
</dbReference>
<dbReference type="Proteomes" id="UP000332515">
    <property type="component" value="Unassembled WGS sequence"/>
</dbReference>
<dbReference type="Pfam" id="PF01841">
    <property type="entry name" value="Transglut_core"/>
    <property type="match status" value="1"/>
</dbReference>
<dbReference type="PANTHER" id="PTHR33490:SF1">
    <property type="entry name" value="SLL1233 PROTEIN"/>
    <property type="match status" value="1"/>
</dbReference>
<feature type="domain" description="Transglutaminase-like" evidence="2">
    <location>
        <begin position="174"/>
        <end position="246"/>
    </location>
</feature>
<evidence type="ECO:0000313" key="3">
    <source>
        <dbReference type="EMBL" id="MQT14333.1"/>
    </source>
</evidence>
<feature type="compositionally biased region" description="Polar residues" evidence="1">
    <location>
        <begin position="308"/>
        <end position="321"/>
    </location>
</feature>
<dbReference type="InterPro" id="IPR013589">
    <property type="entry name" value="Bac_transglu_N"/>
</dbReference>
<dbReference type="EMBL" id="VWNA01000001">
    <property type="protein sequence ID" value="MQT14333.1"/>
    <property type="molecule type" value="Genomic_DNA"/>
</dbReference>
<accession>A0A6A7Y566</accession>
<sequence>MAETLHIKHTTRYSYAAPVTLGSHRLMVRPRDSHDLRLIEATLALSPPGSVRWFHDVFGNSIAVVEFSGPATELVIESDLVIDRYTREAIEGDLDPAAAHYPFVYSADDRADLGRLLERHYPDPKGRVEAWARGFLTDGAADTLALLDAMNRTIKADFAYQARDIEGTQTPLETLDLGSGSCRDFALLMMEGLRCLGIATRFVSGYLYDPALDGAAADGTVGAGATHAWVDVYLPGAGWVEYDPTNGLIGSANLLRVAVARDPAQAVPIAGSFQGRPGDFLGMQVEVHVNRAQNAPGDAPSAAIEPTATATDQNSAATAPQTLIPVASTESAASLAKSPQAAA</sequence>
<feature type="region of interest" description="Disordered" evidence="1">
    <location>
        <begin position="294"/>
        <end position="322"/>
    </location>
</feature>
<comment type="caution">
    <text evidence="3">The sequence shown here is derived from an EMBL/GenBank/DDBJ whole genome shotgun (WGS) entry which is preliminary data.</text>
</comment>